<proteinExistence type="predicted"/>
<gene>
    <name evidence="1" type="ORF">BV22DRAFT_1009262</name>
</gene>
<sequence>MADPAQSSQSQPASYLPDSQAQLSRPQTHVQASDLRSSQADVWYLKEISFHQRRTKIITQNFNGPCSFIAICNILILRNNITIEPPTRTTVSYEFLAQLVGEYLLMNCPDIDISAALEVMPSTTKGLDLNPLFTGPTSFRPTGGDGGELSLFARANIPLLHGWLVDPASPEAGTMRRVGDYDSAVTLIAEADFVTRGRLLFGGEEEAVGGNWRGTASSSSQAAGSSSQGGAGPSSAQAGPSSPSDNYSEQERRKIEDAMIAQSFLESTKSQLTYHGLFQLASLIEPGTLVALFRNSHLSVLYKPPRQVHDASLANANTNTDQDGAIFSLVTDAVFLREPSVVWERLEDVDGGCSTFVDSEFARATPMGGDWAGIAAFGIEDGAEGVVDPVDHALARQLQAEEDERAHEVYMQRERQRAARQPQQQGRRRGEGDGDRESKKSRKLKEKCIIM</sequence>
<evidence type="ECO:0000313" key="2">
    <source>
        <dbReference type="Proteomes" id="UP000790709"/>
    </source>
</evidence>
<dbReference type="EMBL" id="MU266384">
    <property type="protein sequence ID" value="KAH7926353.1"/>
    <property type="molecule type" value="Genomic_DNA"/>
</dbReference>
<protein>
    <submittedName>
        <fullName evidence="1">DUF544-domain-containing protein</fullName>
    </submittedName>
</protein>
<comment type="caution">
    <text evidence="1">The sequence shown here is derived from an EMBL/GenBank/DDBJ whole genome shotgun (WGS) entry which is preliminary data.</text>
</comment>
<reference evidence="1" key="1">
    <citation type="journal article" date="2021" name="New Phytol.">
        <title>Evolutionary innovations through gain and loss of genes in the ectomycorrhizal Boletales.</title>
        <authorList>
            <person name="Wu G."/>
            <person name="Miyauchi S."/>
            <person name="Morin E."/>
            <person name="Kuo A."/>
            <person name="Drula E."/>
            <person name="Varga T."/>
            <person name="Kohler A."/>
            <person name="Feng B."/>
            <person name="Cao Y."/>
            <person name="Lipzen A."/>
            <person name="Daum C."/>
            <person name="Hundley H."/>
            <person name="Pangilinan J."/>
            <person name="Johnson J."/>
            <person name="Barry K."/>
            <person name="LaButti K."/>
            <person name="Ng V."/>
            <person name="Ahrendt S."/>
            <person name="Min B."/>
            <person name="Choi I.G."/>
            <person name="Park H."/>
            <person name="Plett J.M."/>
            <person name="Magnuson J."/>
            <person name="Spatafora J.W."/>
            <person name="Nagy L.G."/>
            <person name="Henrissat B."/>
            <person name="Grigoriev I.V."/>
            <person name="Yang Z.L."/>
            <person name="Xu J."/>
            <person name="Martin F.M."/>
        </authorList>
    </citation>
    <scope>NUCLEOTIDE SEQUENCE</scope>
    <source>
        <strain evidence="1">KUC20120723A-06</strain>
    </source>
</reference>
<evidence type="ECO:0000313" key="1">
    <source>
        <dbReference type="EMBL" id="KAH7926353.1"/>
    </source>
</evidence>
<name>A0ACB8BNC2_9AGAM</name>
<accession>A0ACB8BNC2</accession>
<organism evidence="1 2">
    <name type="scientific">Leucogyrophana mollusca</name>
    <dbReference type="NCBI Taxonomy" id="85980"/>
    <lineage>
        <taxon>Eukaryota</taxon>
        <taxon>Fungi</taxon>
        <taxon>Dikarya</taxon>
        <taxon>Basidiomycota</taxon>
        <taxon>Agaricomycotina</taxon>
        <taxon>Agaricomycetes</taxon>
        <taxon>Agaricomycetidae</taxon>
        <taxon>Boletales</taxon>
        <taxon>Boletales incertae sedis</taxon>
        <taxon>Leucogyrophana</taxon>
    </lineage>
</organism>
<dbReference type="Proteomes" id="UP000790709">
    <property type="component" value="Unassembled WGS sequence"/>
</dbReference>
<keyword evidence="2" id="KW-1185">Reference proteome</keyword>